<dbReference type="InterPro" id="IPR007197">
    <property type="entry name" value="rSAM"/>
</dbReference>
<dbReference type="InterPro" id="IPR006638">
    <property type="entry name" value="Elp3/MiaA/NifB-like_rSAM"/>
</dbReference>
<dbReference type="SMART" id="SM00729">
    <property type="entry name" value="Elp3"/>
    <property type="match status" value="1"/>
</dbReference>
<sequence length="308" mass="35076">MNPAMPMIDDHQILAARPAKNQVSPELPYAFLNETEYSAAGILTDVSTIFLTNRECPFHCLMCDLWKNTTEETLKPGLIPHQIEHALYRLPPASQIKLYNSGNFFDPKAIPQQDLPAIAELTRHFERVIVENHPLLCNQTCTEFQQMIAGQLEVALGLETIHEEVLKSLNKKMTLDDFARAVEFLQSHAISVRAFILLKPPFMEEQAGVEWAIKSAEYAFSLGVECCSLIPTRSGNGLLEQLQEREQFSPPQLASIETTLAACLNLKRGRVFMDLWDLEQQYQTESNLHARLQRLRQMNLTQKVPEMR</sequence>
<dbReference type="GO" id="GO:0003824">
    <property type="term" value="F:catalytic activity"/>
    <property type="evidence" value="ECO:0007669"/>
    <property type="project" value="InterPro"/>
</dbReference>
<proteinExistence type="predicted"/>
<evidence type="ECO:0000313" key="2">
    <source>
        <dbReference type="EMBL" id="QDV51153.1"/>
    </source>
</evidence>
<dbReference type="Proteomes" id="UP000318313">
    <property type="component" value="Chromosome"/>
</dbReference>
<keyword evidence="3" id="KW-1185">Reference proteome</keyword>
<dbReference type="EMBL" id="CP037452">
    <property type="protein sequence ID" value="QDV51153.1"/>
    <property type="molecule type" value="Genomic_DNA"/>
</dbReference>
<gene>
    <name evidence="2" type="ORF">Enr17x_32060</name>
</gene>
<protein>
    <recommendedName>
        <fullName evidence="1">Elp3/MiaA/NifB-like radical SAM core domain-containing protein</fullName>
    </recommendedName>
</protein>
<dbReference type="SUPFAM" id="SSF102114">
    <property type="entry name" value="Radical SAM enzymes"/>
    <property type="match status" value="1"/>
</dbReference>
<accession>A0A518IDG4</accession>
<reference evidence="2 3" key="1">
    <citation type="submission" date="2019-03" db="EMBL/GenBank/DDBJ databases">
        <title>Deep-cultivation of Planctomycetes and their phenomic and genomic characterization uncovers novel biology.</title>
        <authorList>
            <person name="Wiegand S."/>
            <person name="Jogler M."/>
            <person name="Boedeker C."/>
            <person name="Pinto D."/>
            <person name="Vollmers J."/>
            <person name="Rivas-Marin E."/>
            <person name="Kohn T."/>
            <person name="Peeters S.H."/>
            <person name="Heuer A."/>
            <person name="Rast P."/>
            <person name="Oberbeckmann S."/>
            <person name="Bunk B."/>
            <person name="Jeske O."/>
            <person name="Meyerdierks A."/>
            <person name="Storesund J.E."/>
            <person name="Kallscheuer N."/>
            <person name="Luecker S."/>
            <person name="Lage O.M."/>
            <person name="Pohl T."/>
            <person name="Merkel B.J."/>
            <person name="Hornburger P."/>
            <person name="Mueller R.-W."/>
            <person name="Bruemmer F."/>
            <person name="Labrenz M."/>
            <person name="Spormann A.M."/>
            <person name="Op den Camp H."/>
            <person name="Overmann J."/>
            <person name="Amann R."/>
            <person name="Jetten M.S.M."/>
            <person name="Mascher T."/>
            <person name="Medema M.H."/>
            <person name="Devos D.P."/>
            <person name="Kaster A.-K."/>
            <person name="Ovreas L."/>
            <person name="Rohde M."/>
            <person name="Galperin M.Y."/>
            <person name="Jogler C."/>
        </authorList>
    </citation>
    <scope>NUCLEOTIDE SEQUENCE [LARGE SCALE GENOMIC DNA]</scope>
    <source>
        <strain evidence="2 3">Enr17</strain>
    </source>
</reference>
<dbReference type="AlphaFoldDB" id="A0A518IDG4"/>
<dbReference type="RefSeq" id="WP_232100738.1">
    <property type="nucleotide sequence ID" value="NZ_CP037452.1"/>
</dbReference>
<name>A0A518IDG4_9PLAN</name>
<feature type="domain" description="Elp3/MiaA/NifB-like radical SAM core" evidence="1">
    <location>
        <begin position="46"/>
        <end position="262"/>
    </location>
</feature>
<dbReference type="GO" id="GO:0051536">
    <property type="term" value="F:iron-sulfur cluster binding"/>
    <property type="evidence" value="ECO:0007669"/>
    <property type="project" value="InterPro"/>
</dbReference>
<evidence type="ECO:0000259" key="1">
    <source>
        <dbReference type="SMART" id="SM00729"/>
    </source>
</evidence>
<evidence type="ECO:0000313" key="3">
    <source>
        <dbReference type="Proteomes" id="UP000318313"/>
    </source>
</evidence>
<dbReference type="InterPro" id="IPR058240">
    <property type="entry name" value="rSAM_sf"/>
</dbReference>
<organism evidence="2 3">
    <name type="scientific">Gimesia fumaroli</name>
    <dbReference type="NCBI Taxonomy" id="2527976"/>
    <lineage>
        <taxon>Bacteria</taxon>
        <taxon>Pseudomonadati</taxon>
        <taxon>Planctomycetota</taxon>
        <taxon>Planctomycetia</taxon>
        <taxon>Planctomycetales</taxon>
        <taxon>Planctomycetaceae</taxon>
        <taxon>Gimesia</taxon>
    </lineage>
</organism>
<dbReference type="SFLD" id="SFLDS00029">
    <property type="entry name" value="Radical_SAM"/>
    <property type="match status" value="1"/>
</dbReference>
<dbReference type="KEGG" id="gfm:Enr17x_32060"/>